<dbReference type="NCBIfam" id="NF041131">
    <property type="entry name" value="RicT_YaaT_fam"/>
    <property type="match status" value="1"/>
</dbReference>
<dbReference type="InterPro" id="IPR007557">
    <property type="entry name" value="PSP1_C"/>
</dbReference>
<evidence type="ECO:0000313" key="2">
    <source>
        <dbReference type="EMBL" id="MBP1856416.1"/>
    </source>
</evidence>
<gene>
    <name evidence="2" type="ORF">J2Z43_002868</name>
</gene>
<sequence length="297" mass="33987">MIKIVGVRFKNAGKVYYFDPVDFDIEKNMDVVVETARGLEFGKVVVGPREMDEAELATALKPIIRIATEDDKNIYRENKEKAKETFEVCQNKIKEHNLDMYLIDCEYTFDRNKLIFYFTAEGRIDFRELVKDLAVIFKTRIELRQIGVRDEAKSIGGLGPCGRKLCCSSWLGDFQPVSIKMAKDQSLSLNPTKISGICARLFCCLKYEHEVYAEALDKMPVVGSLVQTDDGKGKVCEINPLLEQIKVEYQDKTIKLYLREEVKILKEAKRCDSCKCQNKHDDGLDAATLKELKKLED</sequence>
<evidence type="ECO:0000313" key="3">
    <source>
        <dbReference type="Proteomes" id="UP000767291"/>
    </source>
</evidence>
<feature type="domain" description="PSP1 C-terminal" evidence="1">
    <location>
        <begin position="61"/>
        <end position="146"/>
    </location>
</feature>
<evidence type="ECO:0000259" key="1">
    <source>
        <dbReference type="PROSITE" id="PS51411"/>
    </source>
</evidence>
<dbReference type="Proteomes" id="UP000767291">
    <property type="component" value="Unassembled WGS sequence"/>
</dbReference>
<name>A0ABS4EEX0_9FIRM</name>
<protein>
    <submittedName>
        <fullName evidence="2">Cell fate regulator YaaT (PSP1 superfamily)</fullName>
    </submittedName>
</protein>
<keyword evidence="3" id="KW-1185">Reference proteome</keyword>
<dbReference type="InterPro" id="IPR047767">
    <property type="entry name" value="PSP1-like"/>
</dbReference>
<reference evidence="2 3" key="1">
    <citation type="submission" date="2021-03" db="EMBL/GenBank/DDBJ databases">
        <title>Genomic Encyclopedia of Type Strains, Phase IV (KMG-IV): sequencing the most valuable type-strain genomes for metagenomic binning, comparative biology and taxonomic classification.</title>
        <authorList>
            <person name="Goeker M."/>
        </authorList>
    </citation>
    <scope>NUCLEOTIDE SEQUENCE [LARGE SCALE GENOMIC DNA]</scope>
    <source>
        <strain evidence="2 3">DSM 1289</strain>
    </source>
</reference>
<accession>A0ABS4EEX0</accession>
<proteinExistence type="predicted"/>
<dbReference type="PANTHER" id="PTHR43830:SF3">
    <property type="entry name" value="PROTEIN PSP1"/>
    <property type="match status" value="1"/>
</dbReference>
<dbReference type="EMBL" id="JAGGJX010000008">
    <property type="protein sequence ID" value="MBP1856416.1"/>
    <property type="molecule type" value="Genomic_DNA"/>
</dbReference>
<dbReference type="RefSeq" id="WP_209457725.1">
    <property type="nucleotide sequence ID" value="NZ_BAAACS010000005.1"/>
</dbReference>
<dbReference type="Pfam" id="PF04468">
    <property type="entry name" value="PSP1"/>
    <property type="match status" value="1"/>
</dbReference>
<dbReference type="PROSITE" id="PS51411">
    <property type="entry name" value="PSP1_C"/>
    <property type="match status" value="1"/>
</dbReference>
<dbReference type="PANTHER" id="PTHR43830">
    <property type="entry name" value="PROTEIN PSP1"/>
    <property type="match status" value="1"/>
</dbReference>
<organism evidence="2 3">
    <name type="scientific">Metaclostridioides mangenotii</name>
    <dbReference type="NCBI Taxonomy" id="1540"/>
    <lineage>
        <taxon>Bacteria</taxon>
        <taxon>Bacillati</taxon>
        <taxon>Bacillota</taxon>
        <taxon>Clostridia</taxon>
        <taxon>Peptostreptococcales</taxon>
        <taxon>Peptostreptococcaceae</taxon>
        <taxon>Metaclostridioides</taxon>
    </lineage>
</organism>
<comment type="caution">
    <text evidence="2">The sequence shown here is derived from an EMBL/GenBank/DDBJ whole genome shotgun (WGS) entry which is preliminary data.</text>
</comment>